<gene>
    <name evidence="7" type="ORF">OCU04_008366</name>
</gene>
<dbReference type="InterPro" id="IPR036236">
    <property type="entry name" value="Znf_C2H2_sf"/>
</dbReference>
<dbReference type="GO" id="GO:0008270">
    <property type="term" value="F:zinc ion binding"/>
    <property type="evidence" value="ECO:0007669"/>
    <property type="project" value="UniProtKB-KW"/>
</dbReference>
<keyword evidence="1" id="KW-0479">Metal-binding</keyword>
<dbReference type="PANTHER" id="PTHR23235">
    <property type="entry name" value="KRUEPPEL-LIKE TRANSCRIPTION FACTOR"/>
    <property type="match status" value="1"/>
</dbReference>
<feature type="region of interest" description="Disordered" evidence="5">
    <location>
        <begin position="74"/>
        <end position="99"/>
    </location>
</feature>
<feature type="domain" description="C2H2-type" evidence="6">
    <location>
        <begin position="357"/>
        <end position="387"/>
    </location>
</feature>
<evidence type="ECO:0000256" key="5">
    <source>
        <dbReference type="SAM" id="MobiDB-lite"/>
    </source>
</evidence>
<evidence type="ECO:0000256" key="1">
    <source>
        <dbReference type="ARBA" id="ARBA00022723"/>
    </source>
</evidence>
<dbReference type="GO" id="GO:0000978">
    <property type="term" value="F:RNA polymerase II cis-regulatory region sequence-specific DNA binding"/>
    <property type="evidence" value="ECO:0007669"/>
    <property type="project" value="TreeGrafter"/>
</dbReference>
<name>A0A9X0DJL2_9HELO</name>
<feature type="region of interest" description="Disordered" evidence="5">
    <location>
        <begin position="1"/>
        <end position="39"/>
    </location>
</feature>
<dbReference type="PANTHER" id="PTHR23235:SF120">
    <property type="entry name" value="KRUPPEL-LIKE FACTOR 15"/>
    <property type="match status" value="1"/>
</dbReference>
<evidence type="ECO:0000256" key="2">
    <source>
        <dbReference type="ARBA" id="ARBA00022771"/>
    </source>
</evidence>
<evidence type="ECO:0000313" key="8">
    <source>
        <dbReference type="Proteomes" id="UP001152300"/>
    </source>
</evidence>
<feature type="region of interest" description="Disordered" evidence="5">
    <location>
        <begin position="244"/>
        <end position="294"/>
    </location>
</feature>
<dbReference type="PROSITE" id="PS00028">
    <property type="entry name" value="ZINC_FINGER_C2H2_1"/>
    <property type="match status" value="2"/>
</dbReference>
<evidence type="ECO:0000256" key="3">
    <source>
        <dbReference type="ARBA" id="ARBA00022833"/>
    </source>
</evidence>
<accession>A0A9X0DJL2</accession>
<reference evidence="7" key="1">
    <citation type="submission" date="2022-11" db="EMBL/GenBank/DDBJ databases">
        <title>Genome Resource of Sclerotinia nivalis Strain SnTB1, a Plant Pathogen Isolated from American Ginseng.</title>
        <authorList>
            <person name="Fan S."/>
        </authorList>
    </citation>
    <scope>NUCLEOTIDE SEQUENCE</scope>
    <source>
        <strain evidence="7">SnTB1</strain>
    </source>
</reference>
<dbReference type="Gene3D" id="3.30.160.60">
    <property type="entry name" value="Classic Zinc Finger"/>
    <property type="match status" value="2"/>
</dbReference>
<sequence>MFYSGSTSSPKKNKIQPSKETPILPTMASKEGSPSSWSLNADEIPYAYNEFAWGTDIDANTIDIEWDQSWLERTLSDSESPQNTSNSTGGSIQGQPRTNFSEVFHNSSDYTADGLDELSLPPWDSLNGISDLPDLYNVDEMLSVPLTDNMSGSVTHSLPLLDFSIGPTFQTSSTELLANDIYRDPFQTTFNETEAQQADENYSLISDPYLPLLDNSDWHLMQSPPYMSPSTGVYLPSLSPITQSPTSTANFISSPTQSSTTNTSNSMLQSTSNSTTSSSDRSPSNTPPSEQNEYTCTICPKTFSKRFEFNKHTPLHTLPHTCTLCPHRTARRRDMTRHMAAKHKDVGPSGPKPVSKPICPVEDCKRSFARPDHLLRHLRRKHPGYELRS</sequence>
<dbReference type="OrthoDB" id="9998363at2759"/>
<dbReference type="PROSITE" id="PS50157">
    <property type="entry name" value="ZINC_FINGER_C2H2_2"/>
    <property type="match status" value="2"/>
</dbReference>
<dbReference type="AlphaFoldDB" id="A0A9X0DJL2"/>
<dbReference type="Pfam" id="PF00096">
    <property type="entry name" value="zf-C2H2"/>
    <property type="match status" value="2"/>
</dbReference>
<evidence type="ECO:0000313" key="7">
    <source>
        <dbReference type="EMBL" id="KAJ8063123.1"/>
    </source>
</evidence>
<feature type="domain" description="C2H2-type" evidence="6">
    <location>
        <begin position="294"/>
        <end position="321"/>
    </location>
</feature>
<feature type="compositionally biased region" description="Polar residues" evidence="5">
    <location>
        <begin position="1"/>
        <end position="19"/>
    </location>
</feature>
<dbReference type="Proteomes" id="UP001152300">
    <property type="component" value="Unassembled WGS sequence"/>
</dbReference>
<comment type="caution">
    <text evidence="7">The sequence shown here is derived from an EMBL/GenBank/DDBJ whole genome shotgun (WGS) entry which is preliminary data.</text>
</comment>
<protein>
    <recommendedName>
        <fullName evidence="6">C2H2-type domain-containing protein</fullName>
    </recommendedName>
</protein>
<dbReference type="GO" id="GO:0000981">
    <property type="term" value="F:DNA-binding transcription factor activity, RNA polymerase II-specific"/>
    <property type="evidence" value="ECO:0007669"/>
    <property type="project" value="TreeGrafter"/>
</dbReference>
<feature type="compositionally biased region" description="Polar residues" evidence="5">
    <location>
        <begin position="77"/>
        <end position="99"/>
    </location>
</feature>
<dbReference type="SMART" id="SM00355">
    <property type="entry name" value="ZnF_C2H2"/>
    <property type="match status" value="3"/>
</dbReference>
<dbReference type="InterPro" id="IPR013087">
    <property type="entry name" value="Znf_C2H2_type"/>
</dbReference>
<evidence type="ECO:0000259" key="6">
    <source>
        <dbReference type="PROSITE" id="PS50157"/>
    </source>
</evidence>
<keyword evidence="2 4" id="KW-0863">Zinc-finger</keyword>
<dbReference type="SUPFAM" id="SSF57667">
    <property type="entry name" value="beta-beta-alpha zinc fingers"/>
    <property type="match status" value="1"/>
</dbReference>
<keyword evidence="8" id="KW-1185">Reference proteome</keyword>
<dbReference type="EMBL" id="JAPEIS010000009">
    <property type="protein sequence ID" value="KAJ8063123.1"/>
    <property type="molecule type" value="Genomic_DNA"/>
</dbReference>
<organism evidence="7 8">
    <name type="scientific">Sclerotinia nivalis</name>
    <dbReference type="NCBI Taxonomy" id="352851"/>
    <lineage>
        <taxon>Eukaryota</taxon>
        <taxon>Fungi</taxon>
        <taxon>Dikarya</taxon>
        <taxon>Ascomycota</taxon>
        <taxon>Pezizomycotina</taxon>
        <taxon>Leotiomycetes</taxon>
        <taxon>Helotiales</taxon>
        <taxon>Sclerotiniaceae</taxon>
        <taxon>Sclerotinia</taxon>
    </lineage>
</organism>
<evidence type="ECO:0000256" key="4">
    <source>
        <dbReference type="PROSITE-ProRule" id="PRU00042"/>
    </source>
</evidence>
<feature type="compositionally biased region" description="Low complexity" evidence="5">
    <location>
        <begin position="253"/>
        <end position="289"/>
    </location>
</feature>
<proteinExistence type="predicted"/>
<keyword evidence="3" id="KW-0862">Zinc</keyword>